<dbReference type="SUPFAM" id="SSF51004">
    <property type="entry name" value="C-terminal (heme d1) domain of cytochrome cd1-nitrite reductase"/>
    <property type="match status" value="1"/>
</dbReference>
<reference evidence="2" key="1">
    <citation type="submission" date="2022-11" db="EMBL/GenBank/DDBJ databases">
        <title>Biodiversity and phylogenetic relationships of bacteria.</title>
        <authorList>
            <person name="Machado R.A.R."/>
            <person name="Bhat A."/>
            <person name="Loulou A."/>
            <person name="Kallel S."/>
        </authorList>
    </citation>
    <scope>NUCLEOTIDE SEQUENCE</scope>
    <source>
        <strain evidence="2">DSM 16503</strain>
    </source>
</reference>
<dbReference type="PANTHER" id="PTHR47197">
    <property type="entry name" value="PROTEIN NIRF"/>
    <property type="match status" value="1"/>
</dbReference>
<feature type="chain" id="PRO_5043890872" evidence="1">
    <location>
        <begin position="18"/>
        <end position="386"/>
    </location>
</feature>
<feature type="signal peptide" evidence="1">
    <location>
        <begin position="1"/>
        <end position="17"/>
    </location>
</feature>
<evidence type="ECO:0000256" key="1">
    <source>
        <dbReference type="SAM" id="SignalP"/>
    </source>
</evidence>
<dbReference type="Pfam" id="PF02239">
    <property type="entry name" value="Cytochrom_D1"/>
    <property type="match status" value="1"/>
</dbReference>
<dbReference type="Gene3D" id="2.140.10.20">
    <property type="entry name" value="C-terminal (heme d1) domain of cytochrome cd1-nitrite reductase"/>
    <property type="match status" value="1"/>
</dbReference>
<dbReference type="EMBL" id="JAPKNB010000003">
    <property type="protein sequence ID" value="MCX5564722.1"/>
    <property type="molecule type" value="Genomic_DNA"/>
</dbReference>
<dbReference type="InterPro" id="IPR011048">
    <property type="entry name" value="Haem_d1_sf"/>
</dbReference>
<dbReference type="InterPro" id="IPR051200">
    <property type="entry name" value="Host-pathogen_enzymatic-act"/>
</dbReference>
<dbReference type="InterPro" id="IPR003143">
    <property type="entry name" value="Cyt_cd1_C_sf"/>
</dbReference>
<gene>
    <name evidence="2" type="ORF">OSH02_05070</name>
</gene>
<proteinExistence type="predicted"/>
<comment type="caution">
    <text evidence="2">The sequence shown here is derived from an EMBL/GenBank/DDBJ whole genome shotgun (WGS) entry which is preliminary data.</text>
</comment>
<evidence type="ECO:0000313" key="3">
    <source>
        <dbReference type="Proteomes" id="UP001208074"/>
    </source>
</evidence>
<accession>A0AAW5VPZ8</accession>
<dbReference type="AlphaFoldDB" id="A0AAW5VPZ8"/>
<dbReference type="CDD" id="cd20778">
    <property type="entry name" value="8prop_hemeD1_NirF"/>
    <property type="match status" value="1"/>
</dbReference>
<name>A0AAW5VPZ8_9BURK</name>
<dbReference type="Proteomes" id="UP001208074">
    <property type="component" value="Unassembled WGS sequence"/>
</dbReference>
<keyword evidence="1" id="KW-0732">Signal</keyword>
<dbReference type="PANTHER" id="PTHR47197:SF3">
    <property type="entry name" value="DIHYDRO-HEME D1 DEHYDROGENASE"/>
    <property type="match status" value="1"/>
</dbReference>
<organism evidence="2 3">
    <name type="scientific">Alcaligenes phenolicus</name>
    <dbReference type="NCBI Taxonomy" id="232846"/>
    <lineage>
        <taxon>Bacteria</taxon>
        <taxon>Pseudomonadati</taxon>
        <taxon>Pseudomonadota</taxon>
        <taxon>Betaproteobacteria</taxon>
        <taxon>Burkholderiales</taxon>
        <taxon>Alcaligenaceae</taxon>
        <taxon>Alcaligenes</taxon>
    </lineage>
</organism>
<protein>
    <submittedName>
        <fullName evidence="2">Protein nirF</fullName>
    </submittedName>
</protein>
<dbReference type="PROSITE" id="PS51257">
    <property type="entry name" value="PROKAR_LIPOPROTEIN"/>
    <property type="match status" value="1"/>
</dbReference>
<evidence type="ECO:0000313" key="2">
    <source>
        <dbReference type="EMBL" id="MCX5564722.1"/>
    </source>
</evidence>
<dbReference type="RefSeq" id="WP_026483433.1">
    <property type="nucleotide sequence ID" value="NZ_JAPKNB010000003.1"/>
</dbReference>
<sequence>MKALMTLSLLVALSGCANPLRGTNDLGLVVERATGSVAVVETSHRSRLARIEGLGDLSHAHITYSRDGRYGYVFGRDGGLSKVDLLQQVPVHRIIQSGNAIGGAISQDGKLIVVQNYEPGGIKVFDADTLALISEVPSYYAPNKRAKVVGLADLPNQQFAYSLFEAGEIWLTDLSDPLRPTTRRFAAGRQPYDAMVTPDGRYYIAGLFGEDALAMLDLWNPENGVQKILQGYGRGESALPVYKMPHLRGWSLAGQDLFLPAIGRHEVLVASTVNWQEKTRIPVHGQPVFVMAQPDGRQVWVNFAFPDNDKVQVIDVATLEVVQTLDVGKAVLHMEFTPRGEAVWISARDDNKVSVYDTHNFKRLDSLDIQHPSGVFFTHRSGRIGF</sequence>